<dbReference type="EMBL" id="BJHX01000002">
    <property type="protein sequence ID" value="GDY69380.1"/>
    <property type="molecule type" value="Genomic_DNA"/>
</dbReference>
<dbReference type="Proteomes" id="UP000302139">
    <property type="component" value="Unassembled WGS sequence"/>
</dbReference>
<protein>
    <recommendedName>
        <fullName evidence="4">WYL domain-containing protein</fullName>
    </recommendedName>
</protein>
<evidence type="ECO:0008006" key="4">
    <source>
        <dbReference type="Google" id="ProtNLM"/>
    </source>
</evidence>
<accession>A0A4D4MBR9</accession>
<gene>
    <name evidence="2" type="ORF">SAV14893_087730</name>
</gene>
<reference evidence="2 3" key="1">
    <citation type="submission" date="2019-04" db="EMBL/GenBank/DDBJ databases">
        <title>Draft genome sequences of Streptomyces avermitilis NBRC 14893.</title>
        <authorList>
            <person name="Komaki H."/>
            <person name="Tamura T."/>
            <person name="Hosoyama A."/>
        </authorList>
    </citation>
    <scope>NUCLEOTIDE SEQUENCE [LARGE SCALE GENOMIC DNA]</scope>
    <source>
        <strain evidence="2 3">NBRC 14893</strain>
    </source>
</reference>
<proteinExistence type="predicted"/>
<evidence type="ECO:0000313" key="2">
    <source>
        <dbReference type="EMBL" id="GDY69380.1"/>
    </source>
</evidence>
<sequence length="82" mass="8493">MPGPAATRSKPVSTTRPEAKYDGGGSSRTAASLDAVLMHVLLLGYDFEILDPPELGGRCRALAERLLAAGATVSPAPDIQES</sequence>
<feature type="region of interest" description="Disordered" evidence="1">
    <location>
        <begin position="1"/>
        <end position="27"/>
    </location>
</feature>
<evidence type="ECO:0000313" key="3">
    <source>
        <dbReference type="Proteomes" id="UP000302139"/>
    </source>
</evidence>
<organism evidence="2 3">
    <name type="scientific">Streptomyces avermitilis</name>
    <dbReference type="NCBI Taxonomy" id="33903"/>
    <lineage>
        <taxon>Bacteria</taxon>
        <taxon>Bacillati</taxon>
        <taxon>Actinomycetota</taxon>
        <taxon>Actinomycetes</taxon>
        <taxon>Kitasatosporales</taxon>
        <taxon>Streptomycetaceae</taxon>
        <taxon>Streptomyces</taxon>
    </lineage>
</organism>
<name>A0A4D4MBR9_STRAX</name>
<comment type="caution">
    <text evidence="2">The sequence shown here is derived from an EMBL/GenBank/DDBJ whole genome shotgun (WGS) entry which is preliminary data.</text>
</comment>
<evidence type="ECO:0000256" key="1">
    <source>
        <dbReference type="SAM" id="MobiDB-lite"/>
    </source>
</evidence>
<dbReference type="AlphaFoldDB" id="A0A4D4MBR9"/>